<feature type="domain" description="HAMP" evidence="2">
    <location>
        <begin position="219"/>
        <end position="250"/>
    </location>
</feature>
<name>A0A7V8FDT3_STEMA</name>
<dbReference type="GO" id="GO:0007165">
    <property type="term" value="P:signal transduction"/>
    <property type="evidence" value="ECO:0007669"/>
    <property type="project" value="InterPro"/>
</dbReference>
<keyword evidence="1" id="KW-0812">Transmembrane</keyword>
<dbReference type="GO" id="GO:0016020">
    <property type="term" value="C:membrane"/>
    <property type="evidence" value="ECO:0007669"/>
    <property type="project" value="InterPro"/>
</dbReference>
<sequence>MSGISWLQHLSIGRRLMLAFATLIALMAVLTAVGVQRVRVIEANLAQINDINSVKQRHAIDQRGSVHDRAIALRDVVLLPASAERGTTLALIDRLAADYDRATIALRAQLRSSDDAQERQQFAAIEAIAHDIALVVQQVRQLQEQGDATAATALLLEQARPAFVKWLAAINTLIDHEEQKNRAAAAMASSTARDFSYLMLALTALALVLGLSIALLLTRSVVRPLRQLLLLAQRIGGGDLGVDVAIAGRD</sequence>
<dbReference type="Gene3D" id="6.10.340.10">
    <property type="match status" value="1"/>
</dbReference>
<dbReference type="PROSITE" id="PS50885">
    <property type="entry name" value="HAMP"/>
    <property type="match status" value="1"/>
</dbReference>
<evidence type="ECO:0000313" key="4">
    <source>
        <dbReference type="Proteomes" id="UP000487117"/>
    </source>
</evidence>
<organism evidence="3 4">
    <name type="scientific">Stenotrophomonas maltophilia</name>
    <name type="common">Pseudomonas maltophilia</name>
    <name type="synonym">Xanthomonas maltophilia</name>
    <dbReference type="NCBI Taxonomy" id="40324"/>
    <lineage>
        <taxon>Bacteria</taxon>
        <taxon>Pseudomonadati</taxon>
        <taxon>Pseudomonadota</taxon>
        <taxon>Gammaproteobacteria</taxon>
        <taxon>Lysobacterales</taxon>
        <taxon>Lysobacteraceae</taxon>
        <taxon>Stenotrophomonas</taxon>
        <taxon>Stenotrophomonas maltophilia group</taxon>
    </lineage>
</organism>
<dbReference type="CDD" id="cd19411">
    <property type="entry name" value="MCP2201-like_sensor"/>
    <property type="match status" value="1"/>
</dbReference>
<dbReference type="InterPro" id="IPR047347">
    <property type="entry name" value="YvaQ-like_sensor"/>
</dbReference>
<dbReference type="EMBL" id="WNDS01000005">
    <property type="protein sequence ID" value="KAF1013392.1"/>
    <property type="molecule type" value="Genomic_DNA"/>
</dbReference>
<gene>
    <name evidence="3" type="ORF">GAK31_03541</name>
</gene>
<dbReference type="InterPro" id="IPR024478">
    <property type="entry name" value="HlyB_4HB_MCP"/>
</dbReference>
<evidence type="ECO:0000256" key="1">
    <source>
        <dbReference type="SAM" id="Phobius"/>
    </source>
</evidence>
<dbReference type="Pfam" id="PF00672">
    <property type="entry name" value="HAMP"/>
    <property type="match status" value="1"/>
</dbReference>
<dbReference type="InterPro" id="IPR003660">
    <property type="entry name" value="HAMP_dom"/>
</dbReference>
<dbReference type="AlphaFoldDB" id="A0A7V8FDT3"/>
<comment type="caution">
    <text evidence="3">The sequence shown here is derived from an EMBL/GenBank/DDBJ whole genome shotgun (WGS) entry which is preliminary data.</text>
</comment>
<keyword evidence="1" id="KW-1133">Transmembrane helix</keyword>
<evidence type="ECO:0000313" key="3">
    <source>
        <dbReference type="EMBL" id="KAF1013392.1"/>
    </source>
</evidence>
<protein>
    <recommendedName>
        <fullName evidence="2">HAMP domain-containing protein</fullName>
    </recommendedName>
</protein>
<dbReference type="Proteomes" id="UP000487117">
    <property type="component" value="Unassembled WGS sequence"/>
</dbReference>
<keyword evidence="1" id="KW-0472">Membrane</keyword>
<evidence type="ECO:0000259" key="2">
    <source>
        <dbReference type="PROSITE" id="PS50885"/>
    </source>
</evidence>
<accession>A0A7V8FDT3</accession>
<proteinExistence type="predicted"/>
<reference evidence="4" key="1">
    <citation type="journal article" date="2020" name="MBio">
        <title>Horizontal gene transfer to a defensive symbiont with a reduced genome amongst a multipartite beetle microbiome.</title>
        <authorList>
            <person name="Waterworth S.C."/>
            <person name="Florez L.V."/>
            <person name="Rees E.R."/>
            <person name="Hertweck C."/>
            <person name="Kaltenpoth M."/>
            <person name="Kwan J.C."/>
        </authorList>
    </citation>
    <scope>NUCLEOTIDE SEQUENCE [LARGE SCALE GENOMIC DNA]</scope>
</reference>
<dbReference type="Pfam" id="PF12729">
    <property type="entry name" value="4HB_MCP_1"/>
    <property type="match status" value="1"/>
</dbReference>
<feature type="transmembrane region" description="Helical" evidence="1">
    <location>
        <begin position="195"/>
        <end position="217"/>
    </location>
</feature>